<protein>
    <recommendedName>
        <fullName evidence="4">Phosphoribosylglycinamide formyltransferase</fullName>
        <ecNumber evidence="4">2.1.2.2</ecNumber>
    </recommendedName>
    <alternativeName>
        <fullName evidence="4">5'-phosphoribosylglycinamide transformylase</fullName>
    </alternativeName>
    <alternativeName>
        <fullName evidence="4">GAR transformylase</fullName>
        <shortName evidence="4">GART</shortName>
    </alternativeName>
</protein>
<name>A0A938XWQ1_9BACL</name>
<evidence type="ECO:0000256" key="2">
    <source>
        <dbReference type="ARBA" id="ARBA00022679"/>
    </source>
</evidence>
<dbReference type="Gene3D" id="3.40.50.170">
    <property type="entry name" value="Formyl transferase, N-terminal domain"/>
    <property type="match status" value="1"/>
</dbReference>
<comment type="caution">
    <text evidence="6">The sequence shown here is derived from an EMBL/GenBank/DDBJ whole genome shotgun (WGS) entry which is preliminary data.</text>
</comment>
<dbReference type="FunFam" id="3.40.50.170:FF:000007">
    <property type="entry name" value="Phosphoribosylglycinamide formyltransferase"/>
    <property type="match status" value="1"/>
</dbReference>
<keyword evidence="2 4" id="KW-0808">Transferase</keyword>
<evidence type="ECO:0000313" key="6">
    <source>
        <dbReference type="EMBL" id="MBM7589524.1"/>
    </source>
</evidence>
<keyword evidence="3 4" id="KW-0658">Purine biosynthesis</keyword>
<reference evidence="6" key="1">
    <citation type="submission" date="2021-01" db="EMBL/GenBank/DDBJ databases">
        <title>Genomic Encyclopedia of Type Strains, Phase IV (KMG-IV): sequencing the most valuable type-strain genomes for metagenomic binning, comparative biology and taxonomic classification.</title>
        <authorList>
            <person name="Goeker M."/>
        </authorList>
    </citation>
    <scope>NUCLEOTIDE SEQUENCE</scope>
    <source>
        <strain evidence="6">DSM 25523</strain>
    </source>
</reference>
<dbReference type="EMBL" id="JAFBEB010000003">
    <property type="protein sequence ID" value="MBM7589524.1"/>
    <property type="molecule type" value="Genomic_DNA"/>
</dbReference>
<evidence type="ECO:0000313" key="7">
    <source>
        <dbReference type="Proteomes" id="UP000717624"/>
    </source>
</evidence>
<comment type="function">
    <text evidence="4">Catalyzes the transfer of a formyl group from 10-formyltetrahydrofolate to 5-phospho-ribosyl-glycinamide (GAR), producing 5-phospho-ribosyl-N-formylglycinamide (FGAR) and tetrahydrofolate.</text>
</comment>
<dbReference type="SUPFAM" id="SSF53328">
    <property type="entry name" value="Formyltransferase"/>
    <property type="match status" value="1"/>
</dbReference>
<gene>
    <name evidence="4" type="primary">purN</name>
    <name evidence="6" type="ORF">JOD01_001124</name>
</gene>
<dbReference type="HAMAP" id="MF_01930">
    <property type="entry name" value="PurN"/>
    <property type="match status" value="1"/>
</dbReference>
<dbReference type="RefSeq" id="WP_204517257.1">
    <property type="nucleotide sequence ID" value="NZ_BAABIN010000038.1"/>
</dbReference>
<dbReference type="InterPro" id="IPR002376">
    <property type="entry name" value="Formyl_transf_N"/>
</dbReference>
<dbReference type="InterPro" id="IPR036477">
    <property type="entry name" value="Formyl_transf_N_sf"/>
</dbReference>
<dbReference type="GO" id="GO:0006189">
    <property type="term" value="P:'de novo' IMP biosynthetic process"/>
    <property type="evidence" value="ECO:0007669"/>
    <property type="project" value="UniProtKB-UniRule"/>
</dbReference>
<dbReference type="CDD" id="cd08645">
    <property type="entry name" value="FMT_core_GART"/>
    <property type="match status" value="1"/>
</dbReference>
<organism evidence="6 7">
    <name type="scientific">Brevibacillus fulvus</name>
    <dbReference type="NCBI Taxonomy" id="1125967"/>
    <lineage>
        <taxon>Bacteria</taxon>
        <taxon>Bacillati</taxon>
        <taxon>Bacillota</taxon>
        <taxon>Bacilli</taxon>
        <taxon>Bacillales</taxon>
        <taxon>Paenibacillaceae</taxon>
        <taxon>Brevibacillus</taxon>
    </lineage>
</organism>
<feature type="binding site" evidence="4">
    <location>
        <position position="66"/>
    </location>
    <ligand>
        <name>(6R)-10-formyltetrahydrofolate</name>
        <dbReference type="ChEBI" id="CHEBI:195366"/>
    </ligand>
</feature>
<evidence type="ECO:0000259" key="5">
    <source>
        <dbReference type="Pfam" id="PF00551"/>
    </source>
</evidence>
<comment type="catalytic activity">
    <reaction evidence="4">
        <text>N(1)-(5-phospho-beta-D-ribosyl)glycinamide + (6R)-10-formyltetrahydrofolate = N(2)-formyl-N(1)-(5-phospho-beta-D-ribosyl)glycinamide + (6S)-5,6,7,8-tetrahydrofolate + H(+)</text>
        <dbReference type="Rhea" id="RHEA:15053"/>
        <dbReference type="ChEBI" id="CHEBI:15378"/>
        <dbReference type="ChEBI" id="CHEBI:57453"/>
        <dbReference type="ChEBI" id="CHEBI:143788"/>
        <dbReference type="ChEBI" id="CHEBI:147286"/>
        <dbReference type="ChEBI" id="CHEBI:195366"/>
        <dbReference type="EC" id="2.1.2.2"/>
    </reaction>
</comment>
<evidence type="ECO:0000256" key="1">
    <source>
        <dbReference type="ARBA" id="ARBA00005054"/>
    </source>
</evidence>
<keyword evidence="7" id="KW-1185">Reference proteome</keyword>
<dbReference type="NCBIfam" id="TIGR00639">
    <property type="entry name" value="PurN"/>
    <property type="match status" value="1"/>
</dbReference>
<accession>A0A938XWQ1</accession>
<comment type="similarity">
    <text evidence="4">Belongs to the GART family.</text>
</comment>
<dbReference type="GO" id="GO:0005829">
    <property type="term" value="C:cytosol"/>
    <property type="evidence" value="ECO:0007669"/>
    <property type="project" value="TreeGrafter"/>
</dbReference>
<dbReference type="GO" id="GO:0004644">
    <property type="term" value="F:phosphoribosylglycinamide formyltransferase activity"/>
    <property type="evidence" value="ECO:0007669"/>
    <property type="project" value="UniProtKB-UniRule"/>
</dbReference>
<feature type="active site" description="Proton donor" evidence="4">
    <location>
        <position position="110"/>
    </location>
</feature>
<feature type="site" description="Raises pKa of active site His" evidence="4">
    <location>
        <position position="146"/>
    </location>
</feature>
<evidence type="ECO:0000256" key="4">
    <source>
        <dbReference type="HAMAP-Rule" id="MF_01930"/>
    </source>
</evidence>
<feature type="binding site" evidence="4">
    <location>
        <begin position="12"/>
        <end position="14"/>
    </location>
    <ligand>
        <name>N(1)-(5-phospho-beta-D-ribosyl)glycinamide</name>
        <dbReference type="ChEBI" id="CHEBI:143788"/>
    </ligand>
</feature>
<feature type="domain" description="Formyl transferase N-terminal" evidence="5">
    <location>
        <begin position="2"/>
        <end position="183"/>
    </location>
</feature>
<dbReference type="AlphaFoldDB" id="A0A938XWQ1"/>
<sequence length="205" mass="22100">MKKLAVFASGNGSNFENIVQAVDTGRLTGAEVSLLVTDRPSARCVERANRLGVPVFAFEPKSYPSKEACEAEIVFKLQAHGISLVVLAGYMRLVGPTLLNAYQGRMINLHPSLLPAFAGKDAVGQALAYGVKVTGVTVHIVDSGLDSGPIIAQIPVRVEPNDTHQSLTEKIHAVERQLLVEVVQDLVLDRIRIKGRTTHKLTADV</sequence>
<dbReference type="InterPro" id="IPR004607">
    <property type="entry name" value="GART"/>
</dbReference>
<dbReference type="EC" id="2.1.2.2" evidence="4"/>
<dbReference type="PANTHER" id="PTHR43369:SF2">
    <property type="entry name" value="PHOSPHORIBOSYLGLYCINAMIDE FORMYLTRANSFERASE"/>
    <property type="match status" value="1"/>
</dbReference>
<feature type="binding site" evidence="4">
    <location>
        <position position="108"/>
    </location>
    <ligand>
        <name>(6R)-10-formyltetrahydrofolate</name>
        <dbReference type="ChEBI" id="CHEBI:195366"/>
    </ligand>
</feature>
<evidence type="ECO:0000256" key="3">
    <source>
        <dbReference type="ARBA" id="ARBA00022755"/>
    </source>
</evidence>
<dbReference type="PANTHER" id="PTHR43369">
    <property type="entry name" value="PHOSPHORIBOSYLGLYCINAMIDE FORMYLTRANSFERASE"/>
    <property type="match status" value="1"/>
</dbReference>
<proteinExistence type="inferred from homology"/>
<comment type="pathway">
    <text evidence="1 4">Purine metabolism; IMP biosynthesis via de novo pathway; N(2)-formyl-N(1)-(5-phospho-D-ribosyl)glycinamide from N(1)-(5-phospho-D-ribosyl)glycinamide (10-formyl THF route): step 1/1.</text>
</comment>
<dbReference type="Proteomes" id="UP000717624">
    <property type="component" value="Unassembled WGS sequence"/>
</dbReference>
<dbReference type="Pfam" id="PF00551">
    <property type="entry name" value="Formyl_trans_N"/>
    <property type="match status" value="1"/>
</dbReference>
<feature type="binding site" evidence="4">
    <location>
        <begin position="91"/>
        <end position="94"/>
    </location>
    <ligand>
        <name>(6R)-10-formyltetrahydrofolate</name>
        <dbReference type="ChEBI" id="CHEBI:195366"/>
    </ligand>
</feature>